<keyword evidence="1" id="KW-0175">Coiled coil</keyword>
<evidence type="ECO:0000313" key="4">
    <source>
        <dbReference type="Proteomes" id="UP000050761"/>
    </source>
</evidence>
<dbReference type="WBParaSite" id="HPBE_0001702501-mRNA-1">
    <property type="protein sequence ID" value="HPBE_0001702501-mRNA-1"/>
    <property type="gene ID" value="HPBE_0001702501"/>
</dbReference>
<sequence>MDRKKALKRWRDYFEEISTVEFPHPAIPSTAPTHGPVQKITVKTRRKLKAVKMMTPGKATGPDDMAAELWIPKFWYPAKWLTKFFNQVVERRKKKADDVMLASEDKDELEGEVQAWCDRLVRFGLRLNVNKTQYLTTDVTESSSIKVKYLGSAVAFDGKLMVEVNSRSIGEWKLKRRIDGKHEIVYTLPKDFVLRAGKRVKIFARNQGVASPPDQLAYDGEESFGFGNSVQTILFNKEGEVSKSVFLWSSSDAIIACTSGTGHAHSTSKQRLTFMPDHSS</sequence>
<organism evidence="4 5">
    <name type="scientific">Heligmosomoides polygyrus</name>
    <name type="common">Parasitic roundworm</name>
    <dbReference type="NCBI Taxonomy" id="6339"/>
    <lineage>
        <taxon>Eukaryota</taxon>
        <taxon>Metazoa</taxon>
        <taxon>Ecdysozoa</taxon>
        <taxon>Nematoda</taxon>
        <taxon>Chromadorea</taxon>
        <taxon>Rhabditida</taxon>
        <taxon>Rhabditina</taxon>
        <taxon>Rhabditomorpha</taxon>
        <taxon>Strongyloidea</taxon>
        <taxon>Heligmosomidae</taxon>
        <taxon>Heligmosomoides</taxon>
    </lineage>
</organism>
<dbReference type="GO" id="GO:0007097">
    <property type="term" value="P:nuclear migration"/>
    <property type="evidence" value="ECO:0007669"/>
    <property type="project" value="TreeGrafter"/>
</dbReference>
<dbReference type="Proteomes" id="UP000050761">
    <property type="component" value="Unassembled WGS sequence"/>
</dbReference>
<dbReference type="InterPro" id="IPR036415">
    <property type="entry name" value="Lamin_tail_dom_sf"/>
</dbReference>
<dbReference type="Gene3D" id="2.60.40.1260">
    <property type="entry name" value="Lamin Tail domain"/>
    <property type="match status" value="1"/>
</dbReference>
<dbReference type="EMBL" id="UZAH01029756">
    <property type="protein sequence ID" value="VDP07722.1"/>
    <property type="molecule type" value="Genomic_DNA"/>
</dbReference>
<evidence type="ECO:0000313" key="3">
    <source>
        <dbReference type="EMBL" id="VDP07722.1"/>
    </source>
</evidence>
<evidence type="ECO:0000313" key="5">
    <source>
        <dbReference type="WBParaSite" id="HPBE_0001702501-mRNA-1"/>
    </source>
</evidence>
<reference evidence="5" key="2">
    <citation type="submission" date="2019-09" db="UniProtKB">
        <authorList>
            <consortium name="WormBaseParasite"/>
        </authorList>
    </citation>
    <scope>IDENTIFICATION</scope>
</reference>
<dbReference type="GO" id="GO:0005200">
    <property type="term" value="F:structural constituent of cytoskeleton"/>
    <property type="evidence" value="ECO:0007669"/>
    <property type="project" value="TreeGrafter"/>
</dbReference>
<dbReference type="PROSITE" id="PS51841">
    <property type="entry name" value="LTD"/>
    <property type="match status" value="1"/>
</dbReference>
<dbReference type="OrthoDB" id="5849210at2759"/>
<keyword evidence="4" id="KW-1185">Reference proteome</keyword>
<dbReference type="PANTHER" id="PTHR45721:SF12">
    <property type="entry name" value="INTERMEDIATE FILAMENT PROTEIN IFA-1"/>
    <property type="match status" value="1"/>
</dbReference>
<name>A0A183G5U1_HELPZ</name>
<dbReference type="GO" id="GO:0090435">
    <property type="term" value="P:protein localization to nuclear envelope"/>
    <property type="evidence" value="ECO:0007669"/>
    <property type="project" value="TreeGrafter"/>
</dbReference>
<feature type="domain" description="LTD" evidence="2">
    <location>
        <begin position="141"/>
        <end position="250"/>
    </location>
</feature>
<evidence type="ECO:0000256" key="1">
    <source>
        <dbReference type="ARBA" id="ARBA00023054"/>
    </source>
</evidence>
<protein>
    <submittedName>
        <fullName evidence="5">LTD domain-containing protein</fullName>
    </submittedName>
</protein>
<dbReference type="GO" id="GO:0006998">
    <property type="term" value="P:nuclear envelope organization"/>
    <property type="evidence" value="ECO:0007669"/>
    <property type="project" value="TreeGrafter"/>
</dbReference>
<dbReference type="GO" id="GO:0005652">
    <property type="term" value="C:nuclear lamina"/>
    <property type="evidence" value="ECO:0007669"/>
    <property type="project" value="TreeGrafter"/>
</dbReference>
<dbReference type="SUPFAM" id="SSF74853">
    <property type="entry name" value="Lamin A/C globular tail domain"/>
    <property type="match status" value="1"/>
</dbReference>
<accession>A0A3P8A3E5</accession>
<accession>A0A183G5U1</accession>
<dbReference type="PANTHER" id="PTHR45721">
    <property type="entry name" value="LAMIN DM0-RELATED"/>
    <property type="match status" value="1"/>
</dbReference>
<dbReference type="GO" id="GO:0031507">
    <property type="term" value="P:heterochromatin formation"/>
    <property type="evidence" value="ECO:0007669"/>
    <property type="project" value="TreeGrafter"/>
</dbReference>
<gene>
    <name evidence="3" type="ORF">HPBE_LOCUS17024</name>
</gene>
<dbReference type="GO" id="GO:0051664">
    <property type="term" value="P:nuclear pore localization"/>
    <property type="evidence" value="ECO:0007669"/>
    <property type="project" value="TreeGrafter"/>
</dbReference>
<dbReference type="InterPro" id="IPR001322">
    <property type="entry name" value="Lamin_tail_dom"/>
</dbReference>
<proteinExistence type="predicted"/>
<dbReference type="AlphaFoldDB" id="A0A183G5U1"/>
<evidence type="ECO:0000259" key="2">
    <source>
        <dbReference type="PROSITE" id="PS51841"/>
    </source>
</evidence>
<reference evidence="3 4" key="1">
    <citation type="submission" date="2018-11" db="EMBL/GenBank/DDBJ databases">
        <authorList>
            <consortium name="Pathogen Informatics"/>
        </authorList>
    </citation>
    <scope>NUCLEOTIDE SEQUENCE [LARGE SCALE GENOMIC DNA]</scope>
</reference>